<evidence type="ECO:0000256" key="1">
    <source>
        <dbReference type="SAM" id="MobiDB-lite"/>
    </source>
</evidence>
<evidence type="ECO:0000313" key="3">
    <source>
        <dbReference type="EMBL" id="MFC1435602.1"/>
    </source>
</evidence>
<dbReference type="InterPro" id="IPR034660">
    <property type="entry name" value="DinB/YfiT-like"/>
</dbReference>
<dbReference type="Gene3D" id="1.20.120.450">
    <property type="entry name" value="dinb family like domain"/>
    <property type="match status" value="1"/>
</dbReference>
<dbReference type="SUPFAM" id="SSF109854">
    <property type="entry name" value="DinB/YfiT-like putative metalloenzymes"/>
    <property type="match status" value="1"/>
</dbReference>
<evidence type="ECO:0000313" key="2">
    <source>
        <dbReference type="EMBL" id="MFC1414333.1"/>
    </source>
</evidence>
<gene>
    <name evidence="3" type="ORF">ACEZDB_33685</name>
    <name evidence="2" type="ORF">ACEZDG_34230</name>
</gene>
<dbReference type="Proteomes" id="UP001592530">
    <property type="component" value="Unassembled WGS sequence"/>
</dbReference>
<name>A0ABV6VKW4_9ACTN</name>
<comment type="caution">
    <text evidence="2">The sequence shown here is derived from an EMBL/GenBank/DDBJ whole genome shotgun (WGS) entry which is preliminary data.</text>
</comment>
<dbReference type="InterPro" id="IPR007061">
    <property type="entry name" value="MST-like"/>
</dbReference>
<accession>A0ABV6VKW4</accession>
<evidence type="ECO:0000313" key="4">
    <source>
        <dbReference type="Proteomes" id="UP001592530"/>
    </source>
</evidence>
<sequence>MSDLNDLYDLDEQGRPEPPLAAGETATLLGFLDYQRATLAWKCAGLDADGLGRTVAASPMTLGGMLKHLAYVEDHWCSRSLHGQDPQPPWDTVDWKADPDWDWHSAAEDTPEQLSTLWQDAVARSRFLVAQALADGGPEQPAKRAWADGRAPSLRWILCHLIEEYARHNGHADLLRESVDGLTGE</sequence>
<keyword evidence="5" id="KW-1185">Reference proteome</keyword>
<reference evidence="4 5" key="1">
    <citation type="submission" date="2024-09" db="EMBL/GenBank/DDBJ databases">
        <authorList>
            <person name="Lee S.D."/>
        </authorList>
    </citation>
    <scope>NUCLEOTIDE SEQUENCE [LARGE SCALE GENOMIC DNA]</scope>
    <source>
        <strain evidence="2 5">N1-1</strain>
        <strain evidence="3 4">N1-3</strain>
    </source>
</reference>
<organism evidence="2 5">
    <name type="scientific">Streptacidiphilus alkalitolerans</name>
    <dbReference type="NCBI Taxonomy" id="3342712"/>
    <lineage>
        <taxon>Bacteria</taxon>
        <taxon>Bacillati</taxon>
        <taxon>Actinomycetota</taxon>
        <taxon>Actinomycetes</taxon>
        <taxon>Kitasatosporales</taxon>
        <taxon>Streptomycetaceae</taxon>
        <taxon>Streptacidiphilus</taxon>
    </lineage>
</organism>
<dbReference type="EMBL" id="JBHEZY010000020">
    <property type="protein sequence ID" value="MFC1435602.1"/>
    <property type="molecule type" value="Genomic_DNA"/>
</dbReference>
<feature type="region of interest" description="Disordered" evidence="1">
    <location>
        <begin position="1"/>
        <end position="21"/>
    </location>
</feature>
<dbReference type="Pfam" id="PF04978">
    <property type="entry name" value="MST"/>
    <property type="match status" value="1"/>
</dbReference>
<proteinExistence type="predicted"/>
<dbReference type="RefSeq" id="WP_380517726.1">
    <property type="nucleotide sequence ID" value="NZ_JBHEZX010000023.1"/>
</dbReference>
<feature type="compositionally biased region" description="Acidic residues" evidence="1">
    <location>
        <begin position="1"/>
        <end position="11"/>
    </location>
</feature>
<protein>
    <submittedName>
        <fullName evidence="2">DinB family protein</fullName>
    </submittedName>
</protein>
<dbReference type="EMBL" id="JBHEZX010000023">
    <property type="protein sequence ID" value="MFC1414333.1"/>
    <property type="molecule type" value="Genomic_DNA"/>
</dbReference>
<dbReference type="Proteomes" id="UP001592582">
    <property type="component" value="Unassembled WGS sequence"/>
</dbReference>
<evidence type="ECO:0000313" key="5">
    <source>
        <dbReference type="Proteomes" id="UP001592582"/>
    </source>
</evidence>